<dbReference type="EMBL" id="JACCJZ010000004">
    <property type="protein sequence ID" value="NYZ61577.1"/>
    <property type="molecule type" value="Genomic_DNA"/>
</dbReference>
<evidence type="ECO:0000313" key="3">
    <source>
        <dbReference type="EMBL" id="NYZ61577.1"/>
    </source>
</evidence>
<sequence>MQPEALVALFDRQAPGYDRQWAGMSAIRDCMFLLLEPLLAGLPDDARVLCVGVGTGQELVHLARIRPGWHFVAVDPSGAMIEACRARAQDEGFAGRCRFHHGFLDALPGEAPFDAATCFLVSQFLVDRPARVALFADIAARLQPGGLLASSDLAAETTSPGYAVLLPAWLRMMAMADVTPDAIRRSREAYQRDVGVLPPAEVTAILHDGGFEQCVQFFQAGLIHAWVSRSRA</sequence>
<dbReference type="GO" id="GO:0032259">
    <property type="term" value="P:methylation"/>
    <property type="evidence" value="ECO:0007669"/>
    <property type="project" value="UniProtKB-KW"/>
</dbReference>
<dbReference type="PANTHER" id="PTHR43861">
    <property type="entry name" value="TRANS-ACONITATE 2-METHYLTRANSFERASE-RELATED"/>
    <property type="match status" value="1"/>
</dbReference>
<feature type="domain" description="Methyltransferase" evidence="2">
    <location>
        <begin position="48"/>
        <end position="146"/>
    </location>
</feature>
<proteinExistence type="predicted"/>
<dbReference type="Pfam" id="PF13649">
    <property type="entry name" value="Methyltransf_25"/>
    <property type="match status" value="1"/>
</dbReference>
<dbReference type="CDD" id="cd02440">
    <property type="entry name" value="AdoMet_MTases"/>
    <property type="match status" value="1"/>
</dbReference>
<dbReference type="AlphaFoldDB" id="A0A7Z0QPQ7"/>
<name>A0A7Z0QPQ7_9GAMM</name>
<keyword evidence="3" id="KW-0489">Methyltransferase</keyword>
<organism evidence="3 4">
    <name type="scientific">Luteimonas deserti</name>
    <dbReference type="NCBI Taxonomy" id="2752306"/>
    <lineage>
        <taxon>Bacteria</taxon>
        <taxon>Pseudomonadati</taxon>
        <taxon>Pseudomonadota</taxon>
        <taxon>Gammaproteobacteria</taxon>
        <taxon>Lysobacterales</taxon>
        <taxon>Lysobacteraceae</taxon>
        <taxon>Luteimonas</taxon>
    </lineage>
</organism>
<dbReference type="Gene3D" id="3.40.50.150">
    <property type="entry name" value="Vaccinia Virus protein VP39"/>
    <property type="match status" value="1"/>
</dbReference>
<dbReference type="SUPFAM" id="SSF53335">
    <property type="entry name" value="S-adenosyl-L-methionine-dependent methyltransferases"/>
    <property type="match status" value="1"/>
</dbReference>
<protein>
    <submittedName>
        <fullName evidence="3">Class I SAM-dependent methyltransferase</fullName>
    </submittedName>
</protein>
<comment type="caution">
    <text evidence="3">The sequence shown here is derived from an EMBL/GenBank/DDBJ whole genome shotgun (WGS) entry which is preliminary data.</text>
</comment>
<gene>
    <name evidence="3" type="ORF">H0E82_02190</name>
</gene>
<keyword evidence="4" id="KW-1185">Reference proteome</keyword>
<keyword evidence="1 3" id="KW-0808">Transferase</keyword>
<dbReference type="Proteomes" id="UP000589896">
    <property type="component" value="Unassembled WGS sequence"/>
</dbReference>
<dbReference type="InterPro" id="IPR029063">
    <property type="entry name" value="SAM-dependent_MTases_sf"/>
</dbReference>
<dbReference type="GO" id="GO:0008168">
    <property type="term" value="F:methyltransferase activity"/>
    <property type="evidence" value="ECO:0007669"/>
    <property type="project" value="UniProtKB-KW"/>
</dbReference>
<accession>A0A7Z0QPQ7</accession>
<dbReference type="InterPro" id="IPR041698">
    <property type="entry name" value="Methyltransf_25"/>
</dbReference>
<evidence type="ECO:0000313" key="4">
    <source>
        <dbReference type="Proteomes" id="UP000589896"/>
    </source>
</evidence>
<evidence type="ECO:0000256" key="1">
    <source>
        <dbReference type="ARBA" id="ARBA00022679"/>
    </source>
</evidence>
<evidence type="ECO:0000259" key="2">
    <source>
        <dbReference type="Pfam" id="PF13649"/>
    </source>
</evidence>
<reference evidence="3 4" key="1">
    <citation type="submission" date="2020-07" db="EMBL/GenBank/DDBJ databases">
        <title>isolation of Luteimonas sp. SJ-16.</title>
        <authorList>
            <person name="Huang X.-X."/>
            <person name="Xu L."/>
            <person name="Sun J.-Q."/>
        </authorList>
    </citation>
    <scope>NUCLEOTIDE SEQUENCE [LARGE SCALE GENOMIC DNA]</scope>
    <source>
        <strain evidence="3 4">SJ-16</strain>
    </source>
</reference>